<feature type="region of interest" description="Disordered" evidence="1">
    <location>
        <begin position="288"/>
        <end position="311"/>
    </location>
</feature>
<proteinExistence type="predicted"/>
<keyword evidence="3" id="KW-1185">Reference proteome</keyword>
<dbReference type="Gene3D" id="1.10.10.10">
    <property type="entry name" value="Winged helix-like DNA-binding domain superfamily/Winged helix DNA-binding domain"/>
    <property type="match status" value="1"/>
</dbReference>
<evidence type="ECO:0000256" key="1">
    <source>
        <dbReference type="SAM" id="MobiDB-lite"/>
    </source>
</evidence>
<gene>
    <name evidence="2" type="ORF">HPP92_012945</name>
</gene>
<dbReference type="InterPro" id="IPR036388">
    <property type="entry name" value="WH-like_DNA-bd_sf"/>
</dbReference>
<evidence type="ECO:0000313" key="3">
    <source>
        <dbReference type="Proteomes" id="UP000636800"/>
    </source>
</evidence>
<dbReference type="EMBL" id="JADCNL010000006">
    <property type="protein sequence ID" value="KAG0476104.1"/>
    <property type="molecule type" value="Genomic_DNA"/>
</dbReference>
<name>A0A835QP21_VANPL</name>
<feature type="compositionally biased region" description="Low complexity" evidence="1">
    <location>
        <begin position="55"/>
        <end position="75"/>
    </location>
</feature>
<dbReference type="AlphaFoldDB" id="A0A835QP21"/>
<accession>A0A835QP21</accession>
<comment type="caution">
    <text evidence="2">The sequence shown here is derived from an EMBL/GenBank/DDBJ whole genome shotgun (WGS) entry which is preliminary data.</text>
</comment>
<feature type="region of interest" description="Disordered" evidence="1">
    <location>
        <begin position="1"/>
        <end position="153"/>
    </location>
</feature>
<reference evidence="2 3" key="1">
    <citation type="journal article" date="2020" name="Nat. Food">
        <title>A phased Vanilla planifolia genome enables genetic improvement of flavour and production.</title>
        <authorList>
            <person name="Hasing T."/>
            <person name="Tang H."/>
            <person name="Brym M."/>
            <person name="Khazi F."/>
            <person name="Huang T."/>
            <person name="Chambers A.H."/>
        </authorList>
    </citation>
    <scope>NUCLEOTIDE SEQUENCE [LARGE SCALE GENOMIC DNA]</scope>
    <source>
        <tissue evidence="2">Leaf</tissue>
    </source>
</reference>
<feature type="compositionally biased region" description="Basic and acidic residues" evidence="1">
    <location>
        <begin position="97"/>
        <end position="111"/>
    </location>
</feature>
<evidence type="ECO:0000313" key="2">
    <source>
        <dbReference type="EMBL" id="KAG0476104.1"/>
    </source>
</evidence>
<dbReference type="Proteomes" id="UP000636800">
    <property type="component" value="Chromosome 6"/>
</dbReference>
<organism evidence="2 3">
    <name type="scientific">Vanilla planifolia</name>
    <name type="common">Vanilla</name>
    <dbReference type="NCBI Taxonomy" id="51239"/>
    <lineage>
        <taxon>Eukaryota</taxon>
        <taxon>Viridiplantae</taxon>
        <taxon>Streptophyta</taxon>
        <taxon>Embryophyta</taxon>
        <taxon>Tracheophyta</taxon>
        <taxon>Spermatophyta</taxon>
        <taxon>Magnoliopsida</taxon>
        <taxon>Liliopsida</taxon>
        <taxon>Asparagales</taxon>
        <taxon>Orchidaceae</taxon>
        <taxon>Vanilloideae</taxon>
        <taxon>Vanilleae</taxon>
        <taxon>Vanilla</taxon>
    </lineage>
</organism>
<dbReference type="OrthoDB" id="241340at2759"/>
<protein>
    <submittedName>
        <fullName evidence="2">Uncharacterized protein</fullName>
    </submittedName>
</protein>
<sequence length="311" mass="34157">MSTDSSPPALRFHSASTCSDVVREESEADDGSAKSPPKQRMSAKIVGEGIGVGGVECNSSLSGTSGSTSSSLSSTVALSQDKTNKQLDKGSLANWEHGPRESHGSVDQGDRQRRHGGNGRRGSYGNRRDQGGGNQEWNSSRGLGGKGSYLQRGHPRQTVMQPSMPIMMPYIGPPLPLRPFPTPMAFPDFPPQMYYFPTHPYPEFFRGMPFVPPQSTPLVKQLTDNIQFILEAIRTSDVVEVEGNRVRRRDRWSEWIITPHQNQHATEPVYQSRENTNQESLVSRMDNISLGAGNGRANIENPSSLVDRPAP</sequence>